<name>A0A940SUK4_9ENTE</name>
<evidence type="ECO:0000256" key="2">
    <source>
        <dbReference type="ARBA" id="ARBA00022963"/>
    </source>
</evidence>
<protein>
    <submittedName>
        <fullName evidence="5">Dienelactone hydrolase family protein</fullName>
    </submittedName>
</protein>
<sequence length="490" mass="55943">MQLFEVLLFLFVWLVLLLFTFKKLESPRQLILVLSGVVIITSLHSIFEGLRWQMLITYLMAVVVSEVAIFRLITRPRKKISKRWLKLILSGLILVSGCLALAVPWLFQPITFADLTGTYHVGTLSYQWTDPNRLEDALPETKEPRTIMVKVWYPTDETEGETAPYFEKSEPFSKSLKEVMGVPSFLTNDLKRVKTRSLASVSLSDDKQQYPVLVFSHGFMGYENQNTFQLEELASQGYVVVAINHTYQSVASIFLDGSVHYFDQRYQATDVTKMFEKMDALNEIWLADSRFVLDKIEELNQQDPRFSNHLDLANIGMFGHSFGGATTLQALLVDDRVKAGINMDGALYGEERIPSTGLTKPFLQISADQSIKPLEEYTDQELKAAGASRSEQAAFLNEFQARNQSVPKNGNYWLVLKNSNHLSFSDFYLLSPQLFGVVLNSDVRQTHQLVNHYTLDFFDHYLKNKPLTYLNQPSGEYDLYSLRTEKKAGN</sequence>
<dbReference type="SUPFAM" id="SSF53474">
    <property type="entry name" value="alpha/beta-Hydrolases"/>
    <property type="match status" value="1"/>
</dbReference>
<keyword evidence="1 5" id="KW-0378">Hydrolase</keyword>
<dbReference type="PANTHER" id="PTHR10272:SF0">
    <property type="entry name" value="PLATELET-ACTIVATING FACTOR ACETYLHYDROLASE"/>
    <property type="match status" value="1"/>
</dbReference>
<dbReference type="EMBL" id="JAEEGA010000002">
    <property type="protein sequence ID" value="MBP1040151.1"/>
    <property type="molecule type" value="Genomic_DNA"/>
</dbReference>
<organism evidence="5 6">
    <name type="scientific">Vagococcus allomyrinae</name>
    <dbReference type="NCBI Taxonomy" id="2794353"/>
    <lineage>
        <taxon>Bacteria</taxon>
        <taxon>Bacillati</taxon>
        <taxon>Bacillota</taxon>
        <taxon>Bacilli</taxon>
        <taxon>Lactobacillales</taxon>
        <taxon>Enterococcaceae</taxon>
        <taxon>Vagococcus</taxon>
    </lineage>
</organism>
<keyword evidence="4" id="KW-0472">Membrane</keyword>
<dbReference type="GO" id="GO:0003847">
    <property type="term" value="F:1-alkyl-2-acetylglycerophosphocholine esterase activity"/>
    <property type="evidence" value="ECO:0007669"/>
    <property type="project" value="TreeGrafter"/>
</dbReference>
<keyword evidence="2" id="KW-0442">Lipid degradation</keyword>
<dbReference type="InterPro" id="IPR029058">
    <property type="entry name" value="AB_hydrolase_fold"/>
</dbReference>
<gene>
    <name evidence="5" type="ORF">I6N95_03910</name>
</gene>
<keyword evidence="6" id="KW-1185">Reference proteome</keyword>
<dbReference type="AlphaFoldDB" id="A0A940SUK4"/>
<comment type="caution">
    <text evidence="5">The sequence shown here is derived from an EMBL/GenBank/DDBJ whole genome shotgun (WGS) entry which is preliminary data.</text>
</comment>
<keyword evidence="3" id="KW-0443">Lipid metabolism</keyword>
<dbReference type="PANTHER" id="PTHR10272">
    <property type="entry name" value="PLATELET-ACTIVATING FACTOR ACETYLHYDROLASE"/>
    <property type="match status" value="1"/>
</dbReference>
<evidence type="ECO:0000256" key="1">
    <source>
        <dbReference type="ARBA" id="ARBA00022801"/>
    </source>
</evidence>
<evidence type="ECO:0000313" key="6">
    <source>
        <dbReference type="Proteomes" id="UP000674938"/>
    </source>
</evidence>
<dbReference type="Proteomes" id="UP000674938">
    <property type="component" value="Unassembled WGS sequence"/>
</dbReference>
<dbReference type="Gene3D" id="3.40.50.1820">
    <property type="entry name" value="alpha/beta hydrolase"/>
    <property type="match status" value="1"/>
</dbReference>
<feature type="transmembrane region" description="Helical" evidence="4">
    <location>
        <begin position="30"/>
        <end position="47"/>
    </location>
</feature>
<dbReference type="Pfam" id="PF03403">
    <property type="entry name" value="PAF-AH_p_II"/>
    <property type="match status" value="2"/>
</dbReference>
<evidence type="ECO:0000256" key="4">
    <source>
        <dbReference type="SAM" id="Phobius"/>
    </source>
</evidence>
<keyword evidence="4" id="KW-1133">Transmembrane helix</keyword>
<evidence type="ECO:0000313" key="5">
    <source>
        <dbReference type="EMBL" id="MBP1040151.1"/>
    </source>
</evidence>
<dbReference type="RefSeq" id="WP_209525044.1">
    <property type="nucleotide sequence ID" value="NZ_JAEEGA010000002.1"/>
</dbReference>
<accession>A0A940SUK4</accession>
<feature type="transmembrane region" description="Helical" evidence="4">
    <location>
        <begin position="53"/>
        <end position="73"/>
    </location>
</feature>
<keyword evidence="4" id="KW-0812">Transmembrane</keyword>
<evidence type="ECO:0000256" key="3">
    <source>
        <dbReference type="ARBA" id="ARBA00023098"/>
    </source>
</evidence>
<feature type="transmembrane region" description="Helical" evidence="4">
    <location>
        <begin position="85"/>
        <end position="107"/>
    </location>
</feature>
<proteinExistence type="predicted"/>
<feature type="transmembrane region" description="Helical" evidence="4">
    <location>
        <begin position="6"/>
        <end position="21"/>
    </location>
</feature>
<dbReference type="GO" id="GO:0016042">
    <property type="term" value="P:lipid catabolic process"/>
    <property type="evidence" value="ECO:0007669"/>
    <property type="project" value="UniProtKB-KW"/>
</dbReference>
<reference evidence="5" key="1">
    <citation type="submission" date="2020-12" db="EMBL/GenBank/DDBJ databases">
        <title>Vagococcus allomyrinae sp. nov. and Enterococcus lavae sp. nov., isolated from the larvae of Allomyrina dichotoma.</title>
        <authorList>
            <person name="Lee S.D."/>
        </authorList>
    </citation>
    <scope>NUCLEOTIDE SEQUENCE</scope>
    <source>
        <strain evidence="5">BWB3-3</strain>
    </source>
</reference>